<reference evidence="1 2" key="1">
    <citation type="submission" date="2017-09" db="EMBL/GenBank/DDBJ databases">
        <title>Depth-based differentiation of microbial function through sediment-hosted aquifers and enrichment of novel symbionts in the deep terrestrial subsurface.</title>
        <authorList>
            <person name="Probst A.J."/>
            <person name="Ladd B."/>
            <person name="Jarett J.K."/>
            <person name="Geller-Mcgrath D.E."/>
            <person name="Sieber C.M."/>
            <person name="Emerson J.B."/>
            <person name="Anantharaman K."/>
            <person name="Thomas B.C."/>
            <person name="Malmstrom R."/>
            <person name="Stieglmeier M."/>
            <person name="Klingl A."/>
            <person name="Woyke T."/>
            <person name="Ryan C.M."/>
            <person name="Banfield J.F."/>
        </authorList>
    </citation>
    <scope>NUCLEOTIDE SEQUENCE [LARGE SCALE GENOMIC DNA]</scope>
    <source>
        <strain evidence="1">CG10_big_fil_rev_8_21_14_0_10_32_10</strain>
    </source>
</reference>
<evidence type="ECO:0000313" key="2">
    <source>
        <dbReference type="Proteomes" id="UP000230214"/>
    </source>
</evidence>
<gene>
    <name evidence="1" type="ORF">COV24_03165</name>
</gene>
<organism evidence="1 2">
    <name type="scientific">candidate division WWE3 bacterium CG10_big_fil_rev_8_21_14_0_10_32_10</name>
    <dbReference type="NCBI Taxonomy" id="1975090"/>
    <lineage>
        <taxon>Bacteria</taxon>
        <taxon>Katanobacteria</taxon>
    </lineage>
</organism>
<proteinExistence type="predicted"/>
<comment type="caution">
    <text evidence="1">The sequence shown here is derived from an EMBL/GenBank/DDBJ whole genome shotgun (WGS) entry which is preliminary data.</text>
</comment>
<name>A0A2H0R9Y5_UNCKA</name>
<dbReference type="SUPFAM" id="SSF54593">
    <property type="entry name" value="Glyoxalase/Bleomycin resistance protein/Dihydroxybiphenyl dioxygenase"/>
    <property type="match status" value="1"/>
</dbReference>
<sequence length="102" mass="11257">MNKSPVVHFEMPYQNSKRVSDFYKAAFGWNMQNPGPEYGDYILAITTDVDKKMGRPTTPGAINGGFYKKTNESNPYPSFVISVDDINKGVESVKKAGGKMVG</sequence>
<dbReference type="Proteomes" id="UP000230214">
    <property type="component" value="Unassembled WGS sequence"/>
</dbReference>
<evidence type="ECO:0000313" key="1">
    <source>
        <dbReference type="EMBL" id="PIR43339.1"/>
    </source>
</evidence>
<dbReference type="AlphaFoldDB" id="A0A2H0R9Y5"/>
<protein>
    <submittedName>
        <fullName evidence="1">Glyoxalase</fullName>
    </submittedName>
</protein>
<dbReference type="Gene3D" id="3.10.180.10">
    <property type="entry name" value="2,3-Dihydroxybiphenyl 1,2-Dioxygenase, domain 1"/>
    <property type="match status" value="1"/>
</dbReference>
<accession>A0A2H0R9Y5</accession>
<dbReference type="EMBL" id="PCXU01000027">
    <property type="protein sequence ID" value="PIR43339.1"/>
    <property type="molecule type" value="Genomic_DNA"/>
</dbReference>
<dbReference type="InterPro" id="IPR029068">
    <property type="entry name" value="Glyas_Bleomycin-R_OHBP_Dase"/>
</dbReference>